<feature type="region of interest" description="Disordered" evidence="1">
    <location>
        <begin position="48"/>
        <end position="105"/>
    </location>
</feature>
<dbReference type="AlphaFoldDB" id="A0A8S3J9B8"/>
<accession>A0A8S3J9B8</accession>
<dbReference type="Proteomes" id="UP000681720">
    <property type="component" value="Unassembled WGS sequence"/>
</dbReference>
<evidence type="ECO:0000256" key="1">
    <source>
        <dbReference type="SAM" id="MobiDB-lite"/>
    </source>
</evidence>
<reference evidence="2" key="1">
    <citation type="submission" date="2021-02" db="EMBL/GenBank/DDBJ databases">
        <authorList>
            <person name="Nowell W R."/>
        </authorList>
    </citation>
    <scope>NUCLEOTIDE SEQUENCE</scope>
</reference>
<gene>
    <name evidence="2" type="ORF">GIL414_LOCUS81618</name>
</gene>
<organism evidence="2 3">
    <name type="scientific">Rotaria magnacalcarata</name>
    <dbReference type="NCBI Taxonomy" id="392030"/>
    <lineage>
        <taxon>Eukaryota</taxon>
        <taxon>Metazoa</taxon>
        <taxon>Spiralia</taxon>
        <taxon>Gnathifera</taxon>
        <taxon>Rotifera</taxon>
        <taxon>Eurotatoria</taxon>
        <taxon>Bdelloidea</taxon>
        <taxon>Philodinida</taxon>
        <taxon>Philodinidae</taxon>
        <taxon>Rotaria</taxon>
    </lineage>
</organism>
<name>A0A8S3J9B8_9BILA</name>
<proteinExistence type="predicted"/>
<dbReference type="EMBL" id="CAJOBJ010357891">
    <property type="protein sequence ID" value="CAF5215958.1"/>
    <property type="molecule type" value="Genomic_DNA"/>
</dbReference>
<comment type="caution">
    <text evidence="2">The sequence shown here is derived from an EMBL/GenBank/DDBJ whole genome shotgun (WGS) entry which is preliminary data.</text>
</comment>
<evidence type="ECO:0000313" key="3">
    <source>
        <dbReference type="Proteomes" id="UP000681720"/>
    </source>
</evidence>
<feature type="non-terminal residue" evidence="2">
    <location>
        <position position="1"/>
    </location>
</feature>
<feature type="region of interest" description="Disordered" evidence="1">
    <location>
        <begin position="1"/>
        <end position="21"/>
    </location>
</feature>
<sequence>NTITTKSTGKNKKKQTTKSHLSTSFSNDAKLLYNQEINDLIIIESDHDTSPFSRSSSSDEDFIVSSDEVSSSDDHNDDVHDHEFQTSTFRSKKPKKSTLSSTTSSMSQSFSMSSMATTNFSSLSKLLLLNGTPISSLASSSMNPTKTSLIPIQQKQTIGNDMYQVEITENKNLNNFTCCFYL</sequence>
<feature type="compositionally biased region" description="Basic and acidic residues" evidence="1">
    <location>
        <begin position="72"/>
        <end position="84"/>
    </location>
</feature>
<evidence type="ECO:0000313" key="2">
    <source>
        <dbReference type="EMBL" id="CAF5215958.1"/>
    </source>
</evidence>
<protein>
    <submittedName>
        <fullName evidence="2">Uncharacterized protein</fullName>
    </submittedName>
</protein>